<keyword evidence="1" id="KW-0472">Membrane</keyword>
<sequence>MIAINASARAVLENGLLARRRAMPLETKIVLAVVLSAFFFFAFILERASRQTQKILREKEKRA</sequence>
<dbReference type="AlphaFoldDB" id="A0A6S6QIK4"/>
<organism evidence="2 3">
    <name type="scientific">Terrihabitans soli</name>
    <dbReference type="NCBI Taxonomy" id="708113"/>
    <lineage>
        <taxon>Bacteria</taxon>
        <taxon>Pseudomonadati</taxon>
        <taxon>Pseudomonadota</taxon>
        <taxon>Alphaproteobacteria</taxon>
        <taxon>Hyphomicrobiales</taxon>
        <taxon>Terrihabitans</taxon>
    </lineage>
</organism>
<evidence type="ECO:0000313" key="2">
    <source>
        <dbReference type="EMBL" id="BCJ90064.1"/>
    </source>
</evidence>
<proteinExistence type="predicted"/>
<name>A0A6S6QIK4_9HYPH</name>
<evidence type="ECO:0000256" key="1">
    <source>
        <dbReference type="SAM" id="Phobius"/>
    </source>
</evidence>
<dbReference type="KEGG" id="tso:IZ6_07990"/>
<evidence type="ECO:0008006" key="4">
    <source>
        <dbReference type="Google" id="ProtNLM"/>
    </source>
</evidence>
<keyword evidence="1" id="KW-0812">Transmembrane</keyword>
<dbReference type="Proteomes" id="UP000515317">
    <property type="component" value="Chromosome"/>
</dbReference>
<accession>A0A6S6QIK4</accession>
<keyword evidence="1" id="KW-1133">Transmembrane helix</keyword>
<protein>
    <recommendedName>
        <fullName evidence="4">CcmD family protein</fullName>
    </recommendedName>
</protein>
<gene>
    <name evidence="2" type="ORF">IZ6_07990</name>
</gene>
<keyword evidence="3" id="KW-1185">Reference proteome</keyword>
<reference evidence="2 3" key="1">
    <citation type="submission" date="2020-08" db="EMBL/GenBank/DDBJ databases">
        <title>Genome sequence of Rhizobiales bacterium strain IZ6.</title>
        <authorList>
            <person name="Nakai R."/>
            <person name="Naganuma T."/>
        </authorList>
    </citation>
    <scope>NUCLEOTIDE SEQUENCE [LARGE SCALE GENOMIC DNA]</scope>
    <source>
        <strain evidence="2 3">IZ6</strain>
    </source>
</reference>
<evidence type="ECO:0000313" key="3">
    <source>
        <dbReference type="Proteomes" id="UP000515317"/>
    </source>
</evidence>
<feature type="transmembrane region" description="Helical" evidence="1">
    <location>
        <begin position="29"/>
        <end position="45"/>
    </location>
</feature>
<dbReference type="EMBL" id="AP023361">
    <property type="protein sequence ID" value="BCJ90064.1"/>
    <property type="molecule type" value="Genomic_DNA"/>
</dbReference>